<dbReference type="AlphaFoldDB" id="A0A4V3GYH6"/>
<evidence type="ECO:0000313" key="3">
    <source>
        <dbReference type="EMBL" id="TDX52745.1"/>
    </source>
</evidence>
<name>A0A4V3GYH6_9FIRM</name>
<dbReference type="EMBL" id="SOEG01000005">
    <property type="protein sequence ID" value="TDX52745.1"/>
    <property type="molecule type" value="Genomic_DNA"/>
</dbReference>
<organism evidence="3 4">
    <name type="scientific">Orenia marismortui</name>
    <dbReference type="NCBI Taxonomy" id="46469"/>
    <lineage>
        <taxon>Bacteria</taxon>
        <taxon>Bacillati</taxon>
        <taxon>Bacillota</taxon>
        <taxon>Clostridia</taxon>
        <taxon>Halanaerobiales</taxon>
        <taxon>Halobacteroidaceae</taxon>
        <taxon>Orenia</taxon>
    </lineage>
</organism>
<dbReference type="Pfam" id="PF00675">
    <property type="entry name" value="Peptidase_M16"/>
    <property type="match status" value="1"/>
</dbReference>
<dbReference type="GO" id="GO:0008233">
    <property type="term" value="F:peptidase activity"/>
    <property type="evidence" value="ECO:0007669"/>
    <property type="project" value="UniProtKB-KW"/>
</dbReference>
<dbReference type="InterPro" id="IPR011249">
    <property type="entry name" value="Metalloenz_LuxS/M16"/>
</dbReference>
<dbReference type="Pfam" id="PF05193">
    <property type="entry name" value="Peptidase_M16_C"/>
    <property type="match status" value="1"/>
</dbReference>
<proteinExistence type="predicted"/>
<dbReference type="InterPro" id="IPR011765">
    <property type="entry name" value="Pept_M16_N"/>
</dbReference>
<dbReference type="Gene3D" id="3.30.830.10">
    <property type="entry name" value="Metalloenzyme, LuxS/M16 peptidase-like"/>
    <property type="match status" value="2"/>
</dbReference>
<dbReference type="InterPro" id="IPR007863">
    <property type="entry name" value="Peptidase_M16_C"/>
</dbReference>
<gene>
    <name evidence="3" type="ORF">C7959_10599</name>
</gene>
<feature type="domain" description="Peptidase M16 N-terminal" evidence="1">
    <location>
        <begin position="63"/>
        <end position="202"/>
    </location>
</feature>
<keyword evidence="4" id="KW-1185">Reference proteome</keyword>
<evidence type="ECO:0000259" key="2">
    <source>
        <dbReference type="Pfam" id="PF05193"/>
    </source>
</evidence>
<dbReference type="RefSeq" id="WP_134115484.1">
    <property type="nucleotide sequence ID" value="NZ_SOEG01000005.1"/>
</dbReference>
<keyword evidence="3" id="KW-0645">Protease</keyword>
<reference evidence="3 4" key="1">
    <citation type="submission" date="2019-03" db="EMBL/GenBank/DDBJ databases">
        <title>Subsurface microbial communities from deep shales in Ohio and West Virginia, USA.</title>
        <authorList>
            <person name="Wrighton K."/>
        </authorList>
    </citation>
    <scope>NUCLEOTIDE SEQUENCE [LARGE SCALE GENOMIC DNA]</scope>
    <source>
        <strain evidence="3 4">MSL 6dP</strain>
    </source>
</reference>
<dbReference type="PANTHER" id="PTHR11851">
    <property type="entry name" value="METALLOPROTEASE"/>
    <property type="match status" value="1"/>
</dbReference>
<protein>
    <submittedName>
        <fullName evidence="3">Zinc protease</fullName>
    </submittedName>
</protein>
<dbReference type="Proteomes" id="UP000295832">
    <property type="component" value="Unassembled WGS sequence"/>
</dbReference>
<dbReference type="STRING" id="926561.GCA_000379025_03102"/>
<sequence length="487" mass="57135">MKKIILSSILLLVIFQCIFLETSYAKVDFDQELFKSLAQNKNKVPKIKIHNYKRVELENGMVVYLIEDHKLPIIEINAYIKGGRRQENREFAGISEFMLEMMNTGTKNFNEQQFYNFKEVNGIDFNFEANNDYLSVSANSLSVDKEELIFLLAEVLKTPKFDRSYFKRIKQETYRALTQAKMQEDALLDMYYYKEVYNNHPYSFTYNVDLRLKALNNISPKSLKKFYNSNIAPNNTILGIVGDIDVDKMEEILKLYFNSWQKKDIKIKEVEVKSNSDNYGEVILVNKSDATQAKIKMGYNFFNNDFKDKVPFTIANRIYGGGDFSSRLMKNLRIDKGYVYGIYAHDSYSQLGGDYYITTEVKADKVYQTMQEIKKEMLAIKEGKRKIKKGELFEIVNLYNAFYPKAYSSKLKVLNQLMYNVEIMNREVDYINDFIEEYNSLSQKEVQKVFSKYSYPNKFITVIVGRKEEILPIFKDKDIDIKVIESN</sequence>
<comment type="caution">
    <text evidence="3">The sequence shown here is derived from an EMBL/GenBank/DDBJ whole genome shotgun (WGS) entry which is preliminary data.</text>
</comment>
<feature type="domain" description="Peptidase M16 C-terminal" evidence="2">
    <location>
        <begin position="217"/>
        <end position="384"/>
    </location>
</feature>
<keyword evidence="3" id="KW-0378">Hydrolase</keyword>
<dbReference type="SUPFAM" id="SSF63411">
    <property type="entry name" value="LuxS/MPP-like metallohydrolase"/>
    <property type="match status" value="2"/>
</dbReference>
<evidence type="ECO:0000259" key="1">
    <source>
        <dbReference type="Pfam" id="PF00675"/>
    </source>
</evidence>
<dbReference type="GO" id="GO:0046872">
    <property type="term" value="F:metal ion binding"/>
    <property type="evidence" value="ECO:0007669"/>
    <property type="project" value="InterPro"/>
</dbReference>
<accession>A0A4V3GYH6</accession>
<dbReference type="PANTHER" id="PTHR11851:SF224">
    <property type="entry name" value="PROCESSING PROTEASE"/>
    <property type="match status" value="1"/>
</dbReference>
<dbReference type="GO" id="GO:0006508">
    <property type="term" value="P:proteolysis"/>
    <property type="evidence" value="ECO:0007669"/>
    <property type="project" value="UniProtKB-KW"/>
</dbReference>
<evidence type="ECO:0000313" key="4">
    <source>
        <dbReference type="Proteomes" id="UP000295832"/>
    </source>
</evidence>
<dbReference type="InterPro" id="IPR050361">
    <property type="entry name" value="MPP/UQCRC_Complex"/>
</dbReference>